<feature type="domain" description="Aminoacyl-transfer RNA synthetases class-II family profile" evidence="7">
    <location>
        <begin position="165"/>
        <end position="631"/>
    </location>
</feature>
<dbReference type="NCBIfam" id="NF001750">
    <property type="entry name" value="PRK00476.1"/>
    <property type="match status" value="1"/>
</dbReference>
<dbReference type="InterPro" id="IPR012340">
    <property type="entry name" value="NA-bd_OB-fold"/>
</dbReference>
<dbReference type="EMBL" id="AE016820">
    <property type="protein sequence ID" value="AAS54696.1"/>
    <property type="molecule type" value="Genomic_DNA"/>
</dbReference>
<dbReference type="PRINTS" id="PR01042">
    <property type="entry name" value="TRNASYNTHASP"/>
</dbReference>
<dbReference type="PANTHER" id="PTHR22594">
    <property type="entry name" value="ASPARTYL/LYSYL-TRNA SYNTHETASE"/>
    <property type="match status" value="1"/>
</dbReference>
<dbReference type="HAMAP" id="MF_00044">
    <property type="entry name" value="Asp_tRNA_synth_type1"/>
    <property type="match status" value="1"/>
</dbReference>
<evidence type="ECO:0000256" key="6">
    <source>
        <dbReference type="ARBA" id="ARBA00023146"/>
    </source>
</evidence>
<dbReference type="HOGENOM" id="CLU_014330_4_1_1"/>
<evidence type="ECO:0000256" key="3">
    <source>
        <dbReference type="ARBA" id="ARBA00022741"/>
    </source>
</evidence>
<evidence type="ECO:0000256" key="4">
    <source>
        <dbReference type="ARBA" id="ARBA00022840"/>
    </source>
</evidence>
<dbReference type="Gene3D" id="3.30.1360.30">
    <property type="entry name" value="GAD-like domain"/>
    <property type="match status" value="1"/>
</dbReference>
<reference evidence="9" key="2">
    <citation type="journal article" date="2013" name="G3 (Bethesda)">
        <title>Genomes of Ashbya fungi isolated from insects reveal four mating-type loci, numerous translocations, lack of transposons, and distinct gene duplications.</title>
        <authorList>
            <person name="Dietrich F.S."/>
            <person name="Voegeli S."/>
            <person name="Kuo S."/>
            <person name="Philippsen P."/>
        </authorList>
    </citation>
    <scope>GENOME REANNOTATION</scope>
    <source>
        <strain evidence="9">ATCC 10895 / CBS 109.51 / FGSC 9923 / NRRL Y-1056</strain>
    </source>
</reference>
<dbReference type="OrthoDB" id="439710at2759"/>
<dbReference type="InterPro" id="IPR002312">
    <property type="entry name" value="Asp/Asn-tRNA-synth_IIb"/>
</dbReference>
<dbReference type="GeneID" id="4623174"/>
<evidence type="ECO:0000256" key="5">
    <source>
        <dbReference type="ARBA" id="ARBA00022917"/>
    </source>
</evidence>
<dbReference type="CDD" id="cd04321">
    <property type="entry name" value="ScAspRS_mt_like_N"/>
    <property type="match status" value="1"/>
</dbReference>
<dbReference type="PROSITE" id="PS50862">
    <property type="entry name" value="AA_TRNA_LIGASE_II"/>
    <property type="match status" value="1"/>
</dbReference>
<dbReference type="Gene3D" id="3.30.930.10">
    <property type="entry name" value="Bira Bifunctional Protein, Domain 2"/>
    <property type="match status" value="1"/>
</dbReference>
<dbReference type="Pfam" id="PF00152">
    <property type="entry name" value="tRNA-synt_2"/>
    <property type="match status" value="1"/>
</dbReference>
<dbReference type="InterPro" id="IPR045864">
    <property type="entry name" value="aa-tRNA-synth_II/BPL/LPL"/>
</dbReference>
<dbReference type="SUPFAM" id="SSF50249">
    <property type="entry name" value="Nucleic acid-binding proteins"/>
    <property type="match status" value="1"/>
</dbReference>
<dbReference type="GO" id="GO:0006422">
    <property type="term" value="P:aspartyl-tRNA aminoacylation"/>
    <property type="evidence" value="ECO:0000318"/>
    <property type="project" value="GO_Central"/>
</dbReference>
<keyword evidence="4" id="KW-0067">ATP-binding</keyword>
<dbReference type="Proteomes" id="UP000000591">
    <property type="component" value="Chromosome VII"/>
</dbReference>
<evidence type="ECO:0000313" key="9">
    <source>
        <dbReference type="Proteomes" id="UP000000591"/>
    </source>
</evidence>
<dbReference type="AlphaFoldDB" id="Q74ZW3"/>
<dbReference type="SUPFAM" id="SSF55681">
    <property type="entry name" value="Class II aaRS and biotin synthetases"/>
    <property type="match status" value="1"/>
</dbReference>
<keyword evidence="3" id="KW-0547">Nucleotide-binding</keyword>
<proteinExistence type="inferred from homology"/>
<dbReference type="OMA" id="LCGWVDR"/>
<evidence type="ECO:0000313" key="8">
    <source>
        <dbReference type="EMBL" id="AAS54696.1"/>
    </source>
</evidence>
<keyword evidence="2" id="KW-0436">Ligase</keyword>
<keyword evidence="6" id="KW-0030">Aminoacyl-tRNA synthetase</keyword>
<dbReference type="GO" id="GO:0004815">
    <property type="term" value="F:aspartate-tRNA ligase activity"/>
    <property type="evidence" value="ECO:0000318"/>
    <property type="project" value="GO_Central"/>
</dbReference>
<dbReference type="GO" id="GO:0005524">
    <property type="term" value="F:ATP binding"/>
    <property type="evidence" value="ECO:0007669"/>
    <property type="project" value="UniProtKB-KW"/>
</dbReference>
<dbReference type="InParanoid" id="Q74ZW3"/>
<dbReference type="Gene3D" id="2.40.50.140">
    <property type="entry name" value="Nucleic acid-binding proteins"/>
    <property type="match status" value="1"/>
</dbReference>
<dbReference type="eggNOG" id="KOG2411">
    <property type="taxonomic scope" value="Eukaryota"/>
</dbReference>
<dbReference type="GO" id="GO:0005739">
    <property type="term" value="C:mitochondrion"/>
    <property type="evidence" value="ECO:0000318"/>
    <property type="project" value="GO_Central"/>
</dbReference>
<gene>
    <name evidence="8" type="ORF">AGOS_AGR206C</name>
</gene>
<evidence type="ECO:0000256" key="1">
    <source>
        <dbReference type="ARBA" id="ARBA00006303"/>
    </source>
</evidence>
<dbReference type="KEGG" id="ago:AGOS_AGR206C"/>
<evidence type="ECO:0000259" key="7">
    <source>
        <dbReference type="PROSITE" id="PS50862"/>
    </source>
</evidence>
<dbReference type="InterPro" id="IPR004524">
    <property type="entry name" value="Asp-tRNA-ligase_1"/>
</dbReference>
<evidence type="ECO:0000256" key="2">
    <source>
        <dbReference type="ARBA" id="ARBA00022598"/>
    </source>
</evidence>
<dbReference type="InterPro" id="IPR006195">
    <property type="entry name" value="aa-tRNA-synth_II"/>
</dbReference>
<dbReference type="InterPro" id="IPR004115">
    <property type="entry name" value="GAD-like_sf"/>
</dbReference>
<dbReference type="STRING" id="284811.Q74ZW3"/>
<dbReference type="InterPro" id="IPR004364">
    <property type="entry name" value="Aa-tRNA-synt_II"/>
</dbReference>
<dbReference type="FunCoup" id="Q74ZW3">
    <property type="interactions" value="655"/>
</dbReference>
<organism evidence="8 9">
    <name type="scientific">Eremothecium gossypii (strain ATCC 10895 / CBS 109.51 / FGSC 9923 / NRRL Y-1056)</name>
    <name type="common">Yeast</name>
    <name type="synonym">Ashbya gossypii</name>
    <dbReference type="NCBI Taxonomy" id="284811"/>
    <lineage>
        <taxon>Eukaryota</taxon>
        <taxon>Fungi</taxon>
        <taxon>Dikarya</taxon>
        <taxon>Ascomycota</taxon>
        <taxon>Saccharomycotina</taxon>
        <taxon>Saccharomycetes</taxon>
        <taxon>Saccharomycetales</taxon>
        <taxon>Saccharomycetaceae</taxon>
        <taxon>Eremothecium</taxon>
    </lineage>
</organism>
<comment type="similarity">
    <text evidence="1">Belongs to the class-II aminoacyl-tRNA synthetase family. Type 1 subfamily.</text>
</comment>
<accession>Q74ZW3</accession>
<sequence>MFRLRAAAACSKRRTLATLPSYQDIQAKFIFSKQASSIEDVLSSTAGQPAIINGWIDRKPRKVGKGLVFGSLRDINGDKIQLVDSQALLKQSHVEDAVQIEGKLVQKRLKEDEKTPEYEIQLTSLRTLNGCNPKAAQMQECKMSESYPPEYRHLQLRLPAFQARMKMRHNASKTVRASLEKLGFMEVETPLLFKSTPEGAREFLVPTRHKQGKDPLFYALPQSPQQYKQLLMAGGVSKYYQLARCFRDEDLRSDRQPEFTQVDLEMAFANGDDVMRVVESTVLNTWNEVALSGKLHTLDKALNIVPCGPDTPVSRLTYHQVMTQYGIDKPDLRFKDLKIVDLSEFNVHGHMHKQFPVFEILILRNAFDTPEDFKKHWTHLSDPNEYNYRKPIVVPITDTKLESNWFESFLPIANFENPKLVAKFFDLKQGDIVCGATRQRTNELFENPTPLGRLRQLVIRSPRGKELYQSTDRDVASWVVDFPLFSPEEASGTETRKSEYPAYDASRLCSMHHPFTMVRLQDYQKLSEKPLSCLGQHYDFVVNGVELGGGSTRVHDPVLQRYIFNQILKINNEDQVFGHLLEAFSMGTPPHAGFAIGFDRMVAMMCAKESIRDVIAFPKSVTGSDLLVRSPSVVPETTLAGYNIAPVPEKS</sequence>
<name>Q74ZW3_EREGS</name>
<dbReference type="PANTHER" id="PTHR22594:SF5">
    <property type="entry name" value="ASPARTATE--TRNA LIGASE, MITOCHONDRIAL"/>
    <property type="match status" value="1"/>
</dbReference>
<dbReference type="NCBIfam" id="TIGR00459">
    <property type="entry name" value="aspS_bact"/>
    <property type="match status" value="1"/>
</dbReference>
<keyword evidence="9" id="KW-1185">Reference proteome</keyword>
<keyword evidence="5" id="KW-0648">Protein biosynthesis</keyword>
<protein>
    <submittedName>
        <fullName evidence="8">AGR206Cp</fullName>
    </submittedName>
</protein>
<reference evidence="8 9" key="1">
    <citation type="journal article" date="2004" name="Science">
        <title>The Ashbya gossypii genome as a tool for mapping the ancient Saccharomyces cerevisiae genome.</title>
        <authorList>
            <person name="Dietrich F.S."/>
            <person name="Voegeli S."/>
            <person name="Brachat S."/>
            <person name="Lerch A."/>
            <person name="Gates K."/>
            <person name="Steiner S."/>
            <person name="Mohr C."/>
            <person name="Pohlmann R."/>
            <person name="Luedi P."/>
            <person name="Choi S."/>
            <person name="Wing R.A."/>
            <person name="Flavier A."/>
            <person name="Gaffney T.D."/>
            <person name="Philippsen P."/>
        </authorList>
    </citation>
    <scope>NUCLEOTIDE SEQUENCE [LARGE SCALE GENOMIC DNA]</scope>
    <source>
        <strain evidence="9">ATCC 10895 / CBS 109.51 / FGSC 9923 / NRRL Y-1056</strain>
    </source>
</reference>
<dbReference type="RefSeq" id="NP_986872.1">
    <property type="nucleotide sequence ID" value="NM_211934.1"/>
</dbReference>